<gene>
    <name evidence="1" type="ORF">Tci_632047</name>
</gene>
<feature type="non-terminal residue" evidence="1">
    <location>
        <position position="1"/>
    </location>
</feature>
<proteinExistence type="predicted"/>
<organism evidence="1">
    <name type="scientific">Tanacetum cinerariifolium</name>
    <name type="common">Dalmatian daisy</name>
    <name type="synonym">Chrysanthemum cinerariifolium</name>
    <dbReference type="NCBI Taxonomy" id="118510"/>
    <lineage>
        <taxon>Eukaryota</taxon>
        <taxon>Viridiplantae</taxon>
        <taxon>Streptophyta</taxon>
        <taxon>Embryophyta</taxon>
        <taxon>Tracheophyta</taxon>
        <taxon>Spermatophyta</taxon>
        <taxon>Magnoliopsida</taxon>
        <taxon>eudicotyledons</taxon>
        <taxon>Gunneridae</taxon>
        <taxon>Pentapetalae</taxon>
        <taxon>asterids</taxon>
        <taxon>campanulids</taxon>
        <taxon>Asterales</taxon>
        <taxon>Asteraceae</taxon>
        <taxon>Asteroideae</taxon>
        <taxon>Anthemideae</taxon>
        <taxon>Anthemidinae</taxon>
        <taxon>Tanacetum</taxon>
    </lineage>
</organism>
<dbReference type="AlphaFoldDB" id="A0A699JVJ8"/>
<name>A0A699JVJ8_TANCI</name>
<accession>A0A699JVJ8</accession>
<protein>
    <submittedName>
        <fullName evidence="1">Uncharacterized protein</fullName>
    </submittedName>
</protein>
<evidence type="ECO:0000313" key="1">
    <source>
        <dbReference type="EMBL" id="GFA60075.1"/>
    </source>
</evidence>
<sequence>EINNPYITMEEYIQYETDKALRNGQVYNWETAKYGMISWCLDIRDIICLRFFETKFPAIVYDNAKSELKFLSEPTLSSQHVDEVDWKNKTSLSEHDDEKYNVISKRKAFKK</sequence>
<reference evidence="1" key="1">
    <citation type="journal article" date="2019" name="Sci. Rep.">
        <title>Draft genome of Tanacetum cinerariifolium, the natural source of mosquito coil.</title>
        <authorList>
            <person name="Yamashiro T."/>
            <person name="Shiraishi A."/>
            <person name="Satake H."/>
            <person name="Nakayama K."/>
        </authorList>
    </citation>
    <scope>NUCLEOTIDE SEQUENCE</scope>
</reference>
<dbReference type="EMBL" id="BKCJ010452944">
    <property type="protein sequence ID" value="GFA60075.1"/>
    <property type="molecule type" value="Genomic_DNA"/>
</dbReference>
<comment type="caution">
    <text evidence="1">The sequence shown here is derived from an EMBL/GenBank/DDBJ whole genome shotgun (WGS) entry which is preliminary data.</text>
</comment>